<sequence>MDSFLEASKACLDNLVRYKIVRVVLGNPTCDLDSAVCALVYAFHRYNDVKDKGEDIAVIPLLNIPEKEFRLKTEVLYHFEKHSIPLELLTFRDQLSLEVLSSEKKLEIILVDHHTLSEESRGLANSVVEIIDHRPQDPAWLWPQKEIKIKIVGSCSTLIAKILIDKKSKILDPRICSFLRGPILVDTVNFSVEANRATPDDVEVIKKLEEIGFITSDREMEYKELLFAKTDISRLTPGELLIRDLKVANGIPISGLPILVESFVKLDGAFEALTEFTTEYSCSVTVVMGLDLRNDTVTRDIAIFSPTNNNLRSTIIESLKSNTEPSLNLMEEQMISTRNKYDLVLFKQGNVKASRKQILPIIRSISINCNSF</sequence>
<accession>A0A6J0CA15</accession>
<evidence type="ECO:0000313" key="3">
    <source>
        <dbReference type="Proteomes" id="UP000829291"/>
    </source>
</evidence>
<evidence type="ECO:0000259" key="2">
    <source>
        <dbReference type="SMART" id="SM01131"/>
    </source>
</evidence>
<protein>
    <submittedName>
        <fullName evidence="4">Exopolyphosphatase PRUNE1</fullName>
    </submittedName>
</protein>
<dbReference type="InterPro" id="IPR038763">
    <property type="entry name" value="DHH_sf"/>
</dbReference>
<reference evidence="4" key="1">
    <citation type="submission" date="2025-08" db="UniProtKB">
        <authorList>
            <consortium name="RefSeq"/>
        </authorList>
    </citation>
    <scope>IDENTIFICATION</scope>
    <source>
        <tissue evidence="4">Thorax and Abdomen</tissue>
    </source>
</reference>
<evidence type="ECO:0000313" key="4">
    <source>
        <dbReference type="RefSeq" id="XP_015523397.2"/>
    </source>
</evidence>
<dbReference type="RefSeq" id="XP_015523397.2">
    <property type="nucleotide sequence ID" value="XM_015667911.2"/>
</dbReference>
<dbReference type="InParanoid" id="A0A6J0CA15"/>
<evidence type="ECO:0000256" key="1">
    <source>
        <dbReference type="ARBA" id="ARBA00010331"/>
    </source>
</evidence>
<organism evidence="4">
    <name type="scientific">Neodiprion lecontei</name>
    <name type="common">Redheaded pine sawfly</name>
    <dbReference type="NCBI Taxonomy" id="441921"/>
    <lineage>
        <taxon>Eukaryota</taxon>
        <taxon>Metazoa</taxon>
        <taxon>Ecdysozoa</taxon>
        <taxon>Arthropoda</taxon>
        <taxon>Hexapoda</taxon>
        <taxon>Insecta</taxon>
        <taxon>Pterygota</taxon>
        <taxon>Neoptera</taxon>
        <taxon>Endopterygota</taxon>
        <taxon>Hymenoptera</taxon>
        <taxon>Tenthredinoidea</taxon>
        <taxon>Diprionidae</taxon>
        <taxon>Diprioninae</taxon>
        <taxon>Neodiprion</taxon>
    </lineage>
</organism>
<feature type="domain" description="DHHA2" evidence="2">
    <location>
        <begin position="222"/>
        <end position="366"/>
    </location>
</feature>
<dbReference type="FunCoup" id="A0A6J0CA15">
    <property type="interactions" value="309"/>
</dbReference>
<dbReference type="SMART" id="SM01131">
    <property type="entry name" value="DHHA2"/>
    <property type="match status" value="1"/>
</dbReference>
<dbReference type="KEGG" id="nlo:107226928"/>
<dbReference type="OrthoDB" id="374045at2759"/>
<dbReference type="InterPro" id="IPR038222">
    <property type="entry name" value="DHHA2_dom_sf"/>
</dbReference>
<name>A0A6J0CA15_NEOLC</name>
<dbReference type="Proteomes" id="UP000829291">
    <property type="component" value="Chromosome 2"/>
</dbReference>
<proteinExistence type="inferred from homology"/>
<dbReference type="Gene3D" id="3.90.1640.10">
    <property type="entry name" value="inorganic pyrophosphatase (n-terminal core)"/>
    <property type="match status" value="1"/>
</dbReference>
<gene>
    <name evidence="4" type="primary">LOC107226928</name>
</gene>
<dbReference type="Gene3D" id="3.10.310.20">
    <property type="entry name" value="DHHA2 domain"/>
    <property type="match status" value="1"/>
</dbReference>
<dbReference type="PANTHER" id="PTHR12112:SF39">
    <property type="entry name" value="EG:152A3.5 PROTEIN (FBGN0003116_PN PROTEIN)"/>
    <property type="match status" value="1"/>
</dbReference>
<keyword evidence="3" id="KW-1185">Reference proteome</keyword>
<dbReference type="Pfam" id="PF02833">
    <property type="entry name" value="DHHA2"/>
    <property type="match status" value="1"/>
</dbReference>
<dbReference type="GO" id="GO:0005737">
    <property type="term" value="C:cytoplasm"/>
    <property type="evidence" value="ECO:0007669"/>
    <property type="project" value="InterPro"/>
</dbReference>
<dbReference type="GO" id="GO:0004309">
    <property type="term" value="F:exopolyphosphatase activity"/>
    <property type="evidence" value="ECO:0007669"/>
    <property type="project" value="TreeGrafter"/>
</dbReference>
<dbReference type="AlphaFoldDB" id="A0A6J0CA15"/>
<dbReference type="PANTHER" id="PTHR12112">
    <property type="entry name" value="BNIP - RELATED"/>
    <property type="match status" value="1"/>
</dbReference>
<comment type="similarity">
    <text evidence="1">Belongs to the PPase class C family. Prune subfamily.</text>
</comment>
<dbReference type="GeneID" id="107226928"/>
<dbReference type="InterPro" id="IPR004097">
    <property type="entry name" value="DHHA2"/>
</dbReference>
<dbReference type="SUPFAM" id="SSF64182">
    <property type="entry name" value="DHH phosphoesterases"/>
    <property type="match status" value="1"/>
</dbReference>